<evidence type="ECO:0000313" key="1">
    <source>
        <dbReference type="EMBL" id="MSS90891.1"/>
    </source>
</evidence>
<comment type="caution">
    <text evidence="1">The sequence shown here is derived from an EMBL/GenBank/DDBJ whole genome shotgun (WGS) entry which is preliminary data.</text>
</comment>
<reference evidence="1 2" key="1">
    <citation type="submission" date="2019-08" db="EMBL/GenBank/DDBJ databases">
        <title>In-depth cultivation of the pig gut microbiome towards novel bacterial diversity and tailored functional studies.</title>
        <authorList>
            <person name="Wylensek D."/>
            <person name="Hitch T.C.A."/>
            <person name="Clavel T."/>
        </authorList>
    </citation>
    <scope>NUCLEOTIDE SEQUENCE [LARGE SCALE GENOMIC DNA]</scope>
    <source>
        <strain evidence="1 2">WCA-389-WT-23B</strain>
    </source>
</reference>
<dbReference type="Proteomes" id="UP000436047">
    <property type="component" value="Unassembled WGS sequence"/>
</dbReference>
<keyword evidence="2" id="KW-1185">Reference proteome</keyword>
<protein>
    <submittedName>
        <fullName evidence="1">Uncharacterized protein</fullName>
    </submittedName>
</protein>
<dbReference type="RefSeq" id="WP_154467299.1">
    <property type="nucleotide sequence ID" value="NZ_JAXDZL010000062.1"/>
</dbReference>
<name>A0A6N7W6J7_9FIRM</name>
<gene>
    <name evidence="1" type="ORF">FYJ45_22340</name>
</gene>
<proteinExistence type="predicted"/>
<sequence length="81" mass="9842">MKKHGFQNEEKREESYKALIREFYEEVYDWSVSETEELGKIWTSQMEEMKMPQSVIVWCKKLIEAVCDIKREKMLEGVIYE</sequence>
<dbReference type="GeneID" id="86055761"/>
<accession>A0A6N7W6J7</accession>
<dbReference type="EMBL" id="VUMI01000049">
    <property type="protein sequence ID" value="MSS90891.1"/>
    <property type="molecule type" value="Genomic_DNA"/>
</dbReference>
<evidence type="ECO:0000313" key="2">
    <source>
        <dbReference type="Proteomes" id="UP000436047"/>
    </source>
</evidence>
<organism evidence="1 2">
    <name type="scientific">Eisenbergiella porci</name>
    <dbReference type="NCBI Taxonomy" id="2652274"/>
    <lineage>
        <taxon>Bacteria</taxon>
        <taxon>Bacillati</taxon>
        <taxon>Bacillota</taxon>
        <taxon>Clostridia</taxon>
        <taxon>Lachnospirales</taxon>
        <taxon>Lachnospiraceae</taxon>
        <taxon>Eisenbergiella</taxon>
    </lineage>
</organism>
<dbReference type="AlphaFoldDB" id="A0A6N7W6J7"/>